<feature type="region of interest" description="Disordered" evidence="1">
    <location>
        <begin position="78"/>
        <end position="249"/>
    </location>
</feature>
<gene>
    <name evidence="2" type="ORF">AVDCRST_MAG16-3218</name>
</gene>
<evidence type="ECO:0000313" key="2">
    <source>
        <dbReference type="EMBL" id="CAA9362731.1"/>
    </source>
</evidence>
<name>A0A6J4MLD5_9ACTN</name>
<dbReference type="AlphaFoldDB" id="A0A6J4MLD5"/>
<feature type="compositionally biased region" description="Low complexity" evidence="1">
    <location>
        <begin position="209"/>
        <end position="219"/>
    </location>
</feature>
<feature type="non-terminal residue" evidence="2">
    <location>
        <position position="249"/>
    </location>
</feature>
<accession>A0A6J4MLD5</accession>
<feature type="region of interest" description="Disordered" evidence="1">
    <location>
        <begin position="52"/>
        <end position="71"/>
    </location>
</feature>
<proteinExistence type="predicted"/>
<organism evidence="2">
    <name type="scientific">uncultured Frankineae bacterium</name>
    <dbReference type="NCBI Taxonomy" id="437475"/>
    <lineage>
        <taxon>Bacteria</taxon>
        <taxon>Bacillati</taxon>
        <taxon>Actinomycetota</taxon>
        <taxon>Actinomycetes</taxon>
        <taxon>Frankiales</taxon>
        <taxon>environmental samples</taxon>
    </lineage>
</organism>
<feature type="compositionally biased region" description="Basic residues" evidence="1">
    <location>
        <begin position="151"/>
        <end position="160"/>
    </location>
</feature>
<protein>
    <submittedName>
        <fullName evidence="2">Uncharacterized protein</fullName>
    </submittedName>
</protein>
<feature type="compositionally biased region" description="Low complexity" evidence="1">
    <location>
        <begin position="161"/>
        <end position="179"/>
    </location>
</feature>
<sequence length="249" mass="26378">VFASDHPLPARRRGGSLVRRLPDGSHQPQRRCLAARRPDRARPGLDRRVVALGAGQHGCGGGAPRRRHRSARHRLVAGAHAGGRGPLHRDQDGGDRCGAGRRGLERGAQPQDGRGRSRAGPGRDRARRVHPARRGEDAAAAQARAVAQPAARRRHRRSRCLARGAAARRAGPARGRQGRVQPELAAPAGARCDGRRRPGVPPLEEPVVAGLGLPGAAGDHLADADRHPGGHGARRQPARRRSGDAPGRL</sequence>
<feature type="compositionally biased region" description="Low complexity" evidence="1">
    <location>
        <begin position="138"/>
        <end position="150"/>
    </location>
</feature>
<feature type="region of interest" description="Disordered" evidence="1">
    <location>
        <begin position="1"/>
        <end position="45"/>
    </location>
</feature>
<evidence type="ECO:0000256" key="1">
    <source>
        <dbReference type="SAM" id="MobiDB-lite"/>
    </source>
</evidence>
<dbReference type="EMBL" id="CADCUE010000297">
    <property type="protein sequence ID" value="CAA9362731.1"/>
    <property type="molecule type" value="Genomic_DNA"/>
</dbReference>
<feature type="compositionally biased region" description="Basic and acidic residues" evidence="1">
    <location>
        <begin position="36"/>
        <end position="45"/>
    </location>
</feature>
<reference evidence="2" key="1">
    <citation type="submission" date="2020-02" db="EMBL/GenBank/DDBJ databases">
        <authorList>
            <person name="Meier V. D."/>
        </authorList>
    </citation>
    <scope>NUCLEOTIDE SEQUENCE</scope>
    <source>
        <strain evidence="2">AVDCRST_MAG16</strain>
    </source>
</reference>
<feature type="non-terminal residue" evidence="2">
    <location>
        <position position="1"/>
    </location>
</feature>